<name>A0ABY5ZJK0_9BACT</name>
<evidence type="ECO:0000313" key="3">
    <source>
        <dbReference type="Proteomes" id="UP001060414"/>
    </source>
</evidence>
<organism evidence="2 3">
    <name type="scientific">Geoalkalibacter halelectricus</name>
    <dbReference type="NCBI Taxonomy" id="2847045"/>
    <lineage>
        <taxon>Bacteria</taxon>
        <taxon>Pseudomonadati</taxon>
        <taxon>Thermodesulfobacteriota</taxon>
        <taxon>Desulfuromonadia</taxon>
        <taxon>Desulfuromonadales</taxon>
        <taxon>Geoalkalibacteraceae</taxon>
        <taxon>Geoalkalibacter</taxon>
    </lineage>
</organism>
<keyword evidence="1" id="KW-0472">Membrane</keyword>
<dbReference type="RefSeq" id="WP_260747146.1">
    <property type="nucleotide sequence ID" value="NZ_CP092109.1"/>
</dbReference>
<sequence length="256" mass="28535">MSEHKTIHTPVEADTQHLDFEDHHQSPYSLVWFLTLLGPFVLSAGLLVMLYFTHGWGYVQALLLAALAVFFFFGRFVILGGEAGGMEEATRFFTSGELALLVFYMDTMVACLLAFHIGFLFRLPYLGAKLRILMNDGKFILQSHPWMKRATFAGIVTFCIFPLAATGSVGGSIFGRLLGMSRLGTFVGVVTGSALGCAIMYFGAALINRYLDRDNPWLTIGGILFVTLVILFLNHRYRKMKAQWYANQPKAPEKSP</sequence>
<evidence type="ECO:0008006" key="4">
    <source>
        <dbReference type="Google" id="ProtNLM"/>
    </source>
</evidence>
<accession>A0ABY5ZJK0</accession>
<evidence type="ECO:0000256" key="1">
    <source>
        <dbReference type="SAM" id="Phobius"/>
    </source>
</evidence>
<dbReference type="Proteomes" id="UP001060414">
    <property type="component" value="Chromosome"/>
</dbReference>
<keyword evidence="1" id="KW-1133">Transmembrane helix</keyword>
<protein>
    <recommendedName>
        <fullName evidence="4">Small multi-drug export protein</fullName>
    </recommendedName>
</protein>
<dbReference type="EMBL" id="CP092109">
    <property type="protein sequence ID" value="UWZ78788.1"/>
    <property type="molecule type" value="Genomic_DNA"/>
</dbReference>
<keyword evidence="3" id="KW-1185">Reference proteome</keyword>
<feature type="transmembrane region" description="Helical" evidence="1">
    <location>
        <begin position="98"/>
        <end position="121"/>
    </location>
</feature>
<feature type="transmembrane region" description="Helical" evidence="1">
    <location>
        <begin position="30"/>
        <end position="52"/>
    </location>
</feature>
<feature type="transmembrane region" description="Helical" evidence="1">
    <location>
        <begin position="186"/>
        <end position="211"/>
    </location>
</feature>
<feature type="transmembrane region" description="Helical" evidence="1">
    <location>
        <begin position="58"/>
        <end position="78"/>
    </location>
</feature>
<keyword evidence="1" id="KW-0812">Transmembrane</keyword>
<proteinExistence type="predicted"/>
<reference evidence="2" key="1">
    <citation type="journal article" date="2022" name="Environ. Microbiol.">
        <title>Geoalkalibacter halelectricus SAP #1 sp. nov. possessing extracellular electron transfer and mineral#reducing capabilities from a haloalkaline environment.</title>
        <authorList>
            <person name="Yadav S."/>
            <person name="Singh R."/>
            <person name="Sundharam S.S."/>
            <person name="Chaudhary S."/>
            <person name="Krishnamurthi S."/>
            <person name="Patil S.A."/>
        </authorList>
    </citation>
    <scope>NUCLEOTIDE SEQUENCE</scope>
    <source>
        <strain evidence="2">SAP-1</strain>
    </source>
</reference>
<feature type="transmembrane region" description="Helical" evidence="1">
    <location>
        <begin position="217"/>
        <end position="234"/>
    </location>
</feature>
<feature type="transmembrane region" description="Helical" evidence="1">
    <location>
        <begin position="152"/>
        <end position="174"/>
    </location>
</feature>
<gene>
    <name evidence="2" type="ORF">L9S41_14020</name>
</gene>
<evidence type="ECO:0000313" key="2">
    <source>
        <dbReference type="EMBL" id="UWZ78788.1"/>
    </source>
</evidence>